<dbReference type="InterPro" id="IPR012675">
    <property type="entry name" value="Beta-grasp_dom_sf"/>
</dbReference>
<dbReference type="SUPFAM" id="SSF54285">
    <property type="entry name" value="MoaD/ThiS"/>
    <property type="match status" value="1"/>
</dbReference>
<sequence length="89" mass="9563">MVTVEFAASLRRHVDLAPQSVPAGSLRAVLEAALQAGPALAPYVFDDQRAVRKHVAVFVNQLMVHDRSRLDLALHPGDKVLVIQALTGG</sequence>
<accession>A0ABU2C3J8</accession>
<dbReference type="InterPro" id="IPR016155">
    <property type="entry name" value="Mopterin_synth/thiamin_S_b"/>
</dbReference>
<dbReference type="InterPro" id="IPR052045">
    <property type="entry name" value="Sulfur_Carrier/Prot_Modifier"/>
</dbReference>
<dbReference type="RefSeq" id="WP_116604967.1">
    <property type="nucleotide sequence ID" value="NZ_JAVDXT010000001.1"/>
</dbReference>
<evidence type="ECO:0000313" key="2">
    <source>
        <dbReference type="Proteomes" id="UP001180487"/>
    </source>
</evidence>
<name>A0ABU2C3J8_9BURK</name>
<dbReference type="Pfam" id="PF02597">
    <property type="entry name" value="ThiS"/>
    <property type="match status" value="1"/>
</dbReference>
<dbReference type="PANTHER" id="PTHR38031:SF1">
    <property type="entry name" value="SULFUR CARRIER PROTEIN CYSO"/>
    <property type="match status" value="1"/>
</dbReference>
<dbReference type="Gene3D" id="3.10.20.30">
    <property type="match status" value="1"/>
</dbReference>
<dbReference type="Proteomes" id="UP001180487">
    <property type="component" value="Unassembled WGS sequence"/>
</dbReference>
<reference evidence="1 2" key="1">
    <citation type="submission" date="2023-07" db="EMBL/GenBank/DDBJ databases">
        <title>Sorghum-associated microbial communities from plants grown in Nebraska, USA.</title>
        <authorList>
            <person name="Schachtman D."/>
        </authorList>
    </citation>
    <scope>NUCLEOTIDE SEQUENCE [LARGE SCALE GENOMIC DNA]</scope>
    <source>
        <strain evidence="1 2">BE313</strain>
    </source>
</reference>
<dbReference type="CDD" id="cd17040">
    <property type="entry name" value="Ubl_MoaD_like"/>
    <property type="match status" value="1"/>
</dbReference>
<evidence type="ECO:0000313" key="1">
    <source>
        <dbReference type="EMBL" id="MDR7375911.1"/>
    </source>
</evidence>
<keyword evidence="2" id="KW-1185">Reference proteome</keyword>
<proteinExistence type="predicted"/>
<comment type="caution">
    <text evidence="1">The sequence shown here is derived from an EMBL/GenBank/DDBJ whole genome shotgun (WGS) entry which is preliminary data.</text>
</comment>
<dbReference type="InterPro" id="IPR003749">
    <property type="entry name" value="ThiS/MoaD-like"/>
</dbReference>
<dbReference type="PANTHER" id="PTHR38031">
    <property type="entry name" value="SULFUR CARRIER PROTEIN SLR0821-RELATED"/>
    <property type="match status" value="1"/>
</dbReference>
<organism evidence="1 2">
    <name type="scientific">Rhodoferax ferrireducens</name>
    <dbReference type="NCBI Taxonomy" id="192843"/>
    <lineage>
        <taxon>Bacteria</taxon>
        <taxon>Pseudomonadati</taxon>
        <taxon>Pseudomonadota</taxon>
        <taxon>Betaproteobacteria</taxon>
        <taxon>Burkholderiales</taxon>
        <taxon>Comamonadaceae</taxon>
        <taxon>Rhodoferax</taxon>
    </lineage>
</organism>
<protein>
    <submittedName>
        <fullName evidence="1">Sulfur carrier protein ThiS</fullName>
    </submittedName>
</protein>
<gene>
    <name evidence="1" type="ORF">J2X19_000569</name>
</gene>
<dbReference type="EMBL" id="JAVDXT010000001">
    <property type="protein sequence ID" value="MDR7375911.1"/>
    <property type="molecule type" value="Genomic_DNA"/>
</dbReference>